<reference evidence="1 2" key="1">
    <citation type="submission" date="2020-06" db="EMBL/GenBank/DDBJ databases">
        <title>Dyadobacter sandarakinus sp. nov., isolated from the soil of the Arctic Yellow River Station.</title>
        <authorList>
            <person name="Zhang Y."/>
            <person name="Peng F."/>
        </authorList>
    </citation>
    <scope>NUCLEOTIDE SEQUENCE [LARGE SCALE GENOMIC DNA]</scope>
    <source>
        <strain evidence="1 2">Q3-56</strain>
    </source>
</reference>
<evidence type="ECO:0000313" key="2">
    <source>
        <dbReference type="Proteomes" id="UP000612680"/>
    </source>
</evidence>
<dbReference type="RefSeq" id="WP_204661261.1">
    <property type="nucleotide sequence ID" value="NZ_CP056775.1"/>
</dbReference>
<accession>A0ABX7I5N4</accession>
<dbReference type="EMBL" id="CP056775">
    <property type="protein sequence ID" value="QRR00321.1"/>
    <property type="molecule type" value="Genomic_DNA"/>
</dbReference>
<evidence type="ECO:0008006" key="3">
    <source>
        <dbReference type="Google" id="ProtNLM"/>
    </source>
</evidence>
<evidence type="ECO:0000313" key="1">
    <source>
        <dbReference type="EMBL" id="QRR00321.1"/>
    </source>
</evidence>
<name>A0ABX7I5N4_9BACT</name>
<protein>
    <recommendedName>
        <fullName evidence="3">DUF4468 domain-containing protein</fullName>
    </recommendedName>
</protein>
<keyword evidence="2" id="KW-1185">Reference proteome</keyword>
<organism evidence="1 2">
    <name type="scientific">Dyadobacter sandarakinus</name>
    <dbReference type="NCBI Taxonomy" id="2747268"/>
    <lineage>
        <taxon>Bacteria</taxon>
        <taxon>Pseudomonadati</taxon>
        <taxon>Bacteroidota</taxon>
        <taxon>Cytophagia</taxon>
        <taxon>Cytophagales</taxon>
        <taxon>Spirosomataceae</taxon>
        <taxon>Dyadobacter</taxon>
    </lineage>
</organism>
<dbReference type="Proteomes" id="UP000612680">
    <property type="component" value="Chromosome"/>
</dbReference>
<gene>
    <name evidence="1" type="ORF">HWI92_05070</name>
</gene>
<proteinExistence type="predicted"/>
<sequence length="203" mass="22568">MEEKNYAGLIPDEREGWAITAVSRQTEPDEAAARSLFELAEQRLRDVNQWGSLLKSKMADFQLTDTSGNDVSGSVSEGQYFKIDILGPGTTSGQGYDWVRVEAVARFEENAIEHVAMRVRPASNPSNNNTETAHFYSDKATSTFTITREGTTVTASIYDRNTDVNKDGETLLEKARNLIVGAFGKLVLSKIQWQDLTDGLIRR</sequence>